<keyword evidence="3" id="KW-0378">Hydrolase</keyword>
<reference evidence="3 4" key="1">
    <citation type="submission" date="2020-08" db="EMBL/GenBank/DDBJ databases">
        <title>Sequencing the genomes of 1000 actinobacteria strains.</title>
        <authorList>
            <person name="Klenk H.-P."/>
        </authorList>
    </citation>
    <scope>NUCLEOTIDE SEQUENCE [LARGE SCALE GENOMIC DNA]</scope>
    <source>
        <strain evidence="3 4">DSM 24823</strain>
    </source>
</reference>
<gene>
    <name evidence="3" type="ORF">HD600_000889</name>
</gene>
<evidence type="ECO:0000256" key="1">
    <source>
        <dbReference type="ARBA" id="ARBA00038310"/>
    </source>
</evidence>
<dbReference type="InterPro" id="IPR006680">
    <property type="entry name" value="Amidohydro-rel"/>
</dbReference>
<dbReference type="EMBL" id="JACHMU010000001">
    <property type="protein sequence ID" value="MBB5742392.1"/>
    <property type="molecule type" value="Genomic_DNA"/>
</dbReference>
<sequence length="295" mass="30778">MRILDSHLHLWDPARLTYDWLEGPLQARFAEAEVAQARRADDEHSAIFVQAGAAPEQFLLEAQWVASIAEATGVRGIVAGVPLDAGEATERDLDAVRQIPLVVGVRHLLQDEPAGLARTDAFLDGARALAARDLTFDACVRTVDQLHDVAALAAAVPDLRIVLDHLGKPAVGTAGAPEAPTAEWVAALRALAAHGRVFCKLSGLPAEAGGDWSPAQVAPFLDEALTAFGSERLMLGSDWPVSAVAASGSSEGGGAGVDADAIGGWTDAVATWAAARGIDVDAVMRANAERFYGLA</sequence>
<evidence type="ECO:0000313" key="3">
    <source>
        <dbReference type="EMBL" id="MBB5742392.1"/>
    </source>
</evidence>
<dbReference type="Pfam" id="PF04909">
    <property type="entry name" value="Amidohydro_2"/>
    <property type="match status" value="1"/>
</dbReference>
<dbReference type="EC" id="3.1.1.-" evidence="3"/>
<organism evidence="3 4">
    <name type="scientific">Microbacterium ginsengiterrae</name>
    <dbReference type="NCBI Taxonomy" id="546115"/>
    <lineage>
        <taxon>Bacteria</taxon>
        <taxon>Bacillati</taxon>
        <taxon>Actinomycetota</taxon>
        <taxon>Actinomycetes</taxon>
        <taxon>Micrococcales</taxon>
        <taxon>Microbacteriaceae</taxon>
        <taxon>Microbacterium</taxon>
    </lineage>
</organism>
<dbReference type="SUPFAM" id="SSF51556">
    <property type="entry name" value="Metallo-dependent hydrolases"/>
    <property type="match status" value="1"/>
</dbReference>
<name>A0A7W9FAR2_9MICO</name>
<protein>
    <submittedName>
        <fullName evidence="3">L-fuconolactonase</fullName>
        <ecNumber evidence="3">3.1.1.-</ecNumber>
    </submittedName>
</protein>
<comment type="similarity">
    <text evidence="1">Belongs to the metallo-dependent hydrolases superfamily.</text>
</comment>
<accession>A0A7W9FAR2</accession>
<evidence type="ECO:0000259" key="2">
    <source>
        <dbReference type="Pfam" id="PF04909"/>
    </source>
</evidence>
<dbReference type="GO" id="GO:0016787">
    <property type="term" value="F:hydrolase activity"/>
    <property type="evidence" value="ECO:0007669"/>
    <property type="project" value="UniProtKB-KW"/>
</dbReference>
<evidence type="ECO:0000313" key="4">
    <source>
        <dbReference type="Proteomes" id="UP000517712"/>
    </source>
</evidence>
<feature type="domain" description="Amidohydrolase-related" evidence="2">
    <location>
        <begin position="5"/>
        <end position="294"/>
    </location>
</feature>
<dbReference type="RefSeq" id="WP_184281795.1">
    <property type="nucleotide sequence ID" value="NZ_BAAAPG010000001.1"/>
</dbReference>
<dbReference type="InterPro" id="IPR032466">
    <property type="entry name" value="Metal_Hydrolase"/>
</dbReference>
<dbReference type="InterPro" id="IPR052350">
    <property type="entry name" value="Metallo-dep_Lactonases"/>
</dbReference>
<keyword evidence="4" id="KW-1185">Reference proteome</keyword>
<comment type="caution">
    <text evidence="3">The sequence shown here is derived from an EMBL/GenBank/DDBJ whole genome shotgun (WGS) entry which is preliminary data.</text>
</comment>
<dbReference type="PANTHER" id="PTHR43569">
    <property type="entry name" value="AMIDOHYDROLASE"/>
    <property type="match status" value="1"/>
</dbReference>
<dbReference type="PANTHER" id="PTHR43569:SF2">
    <property type="entry name" value="AMIDOHYDROLASE-RELATED DOMAIN-CONTAINING PROTEIN"/>
    <property type="match status" value="1"/>
</dbReference>
<dbReference type="Gene3D" id="3.20.20.140">
    <property type="entry name" value="Metal-dependent hydrolases"/>
    <property type="match status" value="1"/>
</dbReference>
<proteinExistence type="inferred from homology"/>
<dbReference type="Proteomes" id="UP000517712">
    <property type="component" value="Unassembled WGS sequence"/>
</dbReference>
<dbReference type="AlphaFoldDB" id="A0A7W9FAR2"/>